<keyword evidence="5" id="KW-0723">Serine/threonine-protein kinase</keyword>
<evidence type="ECO:0000256" key="9">
    <source>
        <dbReference type="ARBA" id="ARBA00022741"/>
    </source>
</evidence>
<name>A0A2U1PQV9_ARTAN</name>
<dbReference type="CDD" id="cd14066">
    <property type="entry name" value="STKc_IRAK"/>
    <property type="match status" value="1"/>
</dbReference>
<evidence type="ECO:0000256" key="16">
    <source>
        <dbReference type="ARBA" id="ARBA00023180"/>
    </source>
</evidence>
<dbReference type="AlphaFoldDB" id="A0A2U1PQV9"/>
<dbReference type="Proteomes" id="UP000245207">
    <property type="component" value="Unassembled WGS sequence"/>
</dbReference>
<dbReference type="GO" id="GO:0009506">
    <property type="term" value="C:plasmodesma"/>
    <property type="evidence" value="ECO:0007669"/>
    <property type="project" value="TreeGrafter"/>
</dbReference>
<evidence type="ECO:0000256" key="11">
    <source>
        <dbReference type="ARBA" id="ARBA00022840"/>
    </source>
</evidence>
<comment type="similarity">
    <text evidence="2">In the N-terminal section; belongs to the leguminous lectin family.</text>
</comment>
<keyword evidence="6" id="KW-0808">Transferase</keyword>
<dbReference type="GO" id="GO:0005524">
    <property type="term" value="F:ATP binding"/>
    <property type="evidence" value="ECO:0007669"/>
    <property type="project" value="UniProtKB-UniRule"/>
</dbReference>
<dbReference type="Gene3D" id="3.30.200.20">
    <property type="entry name" value="Phosphorylase Kinase, domain 1"/>
    <property type="match status" value="2"/>
</dbReference>
<keyword evidence="9 17" id="KW-0547">Nucleotide-binding</keyword>
<evidence type="ECO:0000256" key="8">
    <source>
        <dbReference type="ARBA" id="ARBA00022729"/>
    </source>
</evidence>
<organism evidence="19 20">
    <name type="scientific">Artemisia annua</name>
    <name type="common">Sweet wormwood</name>
    <dbReference type="NCBI Taxonomy" id="35608"/>
    <lineage>
        <taxon>Eukaryota</taxon>
        <taxon>Viridiplantae</taxon>
        <taxon>Streptophyta</taxon>
        <taxon>Embryophyta</taxon>
        <taxon>Tracheophyta</taxon>
        <taxon>Spermatophyta</taxon>
        <taxon>Magnoliopsida</taxon>
        <taxon>eudicotyledons</taxon>
        <taxon>Gunneridae</taxon>
        <taxon>Pentapetalae</taxon>
        <taxon>asterids</taxon>
        <taxon>campanulids</taxon>
        <taxon>Asterales</taxon>
        <taxon>Asteraceae</taxon>
        <taxon>Asteroideae</taxon>
        <taxon>Anthemideae</taxon>
        <taxon>Artemisiinae</taxon>
        <taxon>Artemisia</taxon>
    </lineage>
</organism>
<comment type="similarity">
    <text evidence="3">In the C-terminal section; belongs to the protein kinase superfamily. Ser/Thr protein kinase family.</text>
</comment>
<keyword evidence="15" id="KW-0675">Receptor</keyword>
<gene>
    <name evidence="19" type="ORF">CTI12_AA124620</name>
</gene>
<dbReference type="InterPro" id="IPR008271">
    <property type="entry name" value="Ser/Thr_kinase_AS"/>
</dbReference>
<keyword evidence="10 19" id="KW-0418">Kinase</keyword>
<dbReference type="FunFam" id="3.30.200.20:FF:000039">
    <property type="entry name" value="receptor-like protein kinase FERONIA"/>
    <property type="match status" value="1"/>
</dbReference>
<dbReference type="PROSITE" id="PS00108">
    <property type="entry name" value="PROTEIN_KINASE_ST"/>
    <property type="match status" value="1"/>
</dbReference>
<dbReference type="GO" id="GO:0004674">
    <property type="term" value="F:protein serine/threonine kinase activity"/>
    <property type="evidence" value="ECO:0007669"/>
    <property type="project" value="UniProtKB-KW"/>
</dbReference>
<accession>A0A2U1PQV9</accession>
<evidence type="ECO:0000256" key="12">
    <source>
        <dbReference type="ARBA" id="ARBA00022989"/>
    </source>
</evidence>
<feature type="domain" description="Protein kinase" evidence="18">
    <location>
        <begin position="401"/>
        <end position="685"/>
    </location>
</feature>
<dbReference type="PANTHER" id="PTHR27003">
    <property type="entry name" value="OS07G0166700 PROTEIN"/>
    <property type="match status" value="1"/>
</dbReference>
<dbReference type="Gene3D" id="1.10.510.10">
    <property type="entry name" value="Transferase(Phosphotransferase) domain 1"/>
    <property type="match status" value="2"/>
</dbReference>
<evidence type="ECO:0000256" key="13">
    <source>
        <dbReference type="ARBA" id="ARBA00023136"/>
    </source>
</evidence>
<evidence type="ECO:0000259" key="18">
    <source>
        <dbReference type="PROSITE" id="PS50011"/>
    </source>
</evidence>
<keyword evidence="12" id="KW-1133">Transmembrane helix</keyword>
<dbReference type="InterPro" id="IPR017441">
    <property type="entry name" value="Protein_kinase_ATP_BS"/>
</dbReference>
<evidence type="ECO:0000256" key="10">
    <source>
        <dbReference type="ARBA" id="ARBA00022777"/>
    </source>
</evidence>
<dbReference type="InterPro" id="IPR045272">
    <property type="entry name" value="ANXUR1/2-like"/>
</dbReference>
<dbReference type="PANTHER" id="PTHR27003:SF342">
    <property type="entry name" value="TYROSINE-PROTEIN KINASE, CSF-1_PDGF RECEPTOR FAMILY-RELATED"/>
    <property type="match status" value="1"/>
</dbReference>
<dbReference type="GO" id="GO:0004714">
    <property type="term" value="F:transmembrane receptor protein tyrosine kinase activity"/>
    <property type="evidence" value="ECO:0007669"/>
    <property type="project" value="InterPro"/>
</dbReference>
<comment type="caution">
    <text evidence="19">The sequence shown here is derived from an EMBL/GenBank/DDBJ whole genome shotgun (WGS) entry which is preliminary data.</text>
</comment>
<feature type="domain" description="Protein kinase" evidence="18">
    <location>
        <begin position="33"/>
        <end position="309"/>
    </location>
</feature>
<protein>
    <submittedName>
        <fullName evidence="19">Serine/threonine/dual specificity protein kinase, catalytic domain-containing protein</fullName>
    </submittedName>
</protein>
<sequence>MFSTTASASTALQWSQPGRELKFHEILSATQDFDESLVIGQGGFGKVYKGSIFNGSTRVDAAIKRLDSMSDQGKDEFWAEVEMLSNLRHIHLVSLIGYCNHGHEMILVYEYMSNGTLEDHLHKLGTPLSWLQRLNICLGAARGLDYLHTGTGIESGIVHRDVKTSNILLHESWAPKISDLGLSKMAPRQPSSSDVDERIKGTFGYLDPDYYYTGKLTSKSDVYAFGVVLFEVLCRKRAVDESLDWGLAKWAQDSIKEGKLKHIIDFDIRDQISPKCLKEFVRIAQRCLHNDPMLRVTMADVVVKLQVVLTQEEKNQKSLQAAGRTIFRKMLHILPFTTKQVDSAPKSSSGVGNNISAVGNTNDEADNMFLDTREVSEDLGIPEPSLKVFKFADLETATSNFSQDMRLGRGGFGKAFLGWVDENTFFPSKEGVGIAVAVKRRHQVHYQGRGEWLAEVSLLGQAAHPNIITLLGYCSDEHKYLLVYEYIHTRSYDDLLFTNSPEPLSWGTRLSILIGVARGLTYLHSLKDQVVCRGVKSSDILLDQDFNAKLGDFGVARFCPNIGETVVTTAAAGTLGYIDPHYYATGQVSAKTDIYGFGVVLVETLTGLRAWDIKRVDEQQNLVCWTIPIIKRGEIDTIIDPHLKTNYPPKAALESCVALALKCLVYEPKDRPSSEEVLRSLEQIYDVSY</sequence>
<dbReference type="SUPFAM" id="SSF56112">
    <property type="entry name" value="Protein kinase-like (PK-like)"/>
    <property type="match status" value="2"/>
</dbReference>
<keyword evidence="4" id="KW-1003">Cell membrane</keyword>
<dbReference type="Pfam" id="PF07714">
    <property type="entry name" value="PK_Tyr_Ser-Thr"/>
    <property type="match status" value="1"/>
</dbReference>
<evidence type="ECO:0000256" key="1">
    <source>
        <dbReference type="ARBA" id="ARBA00004251"/>
    </source>
</evidence>
<evidence type="ECO:0000256" key="4">
    <source>
        <dbReference type="ARBA" id="ARBA00022475"/>
    </source>
</evidence>
<evidence type="ECO:0000256" key="3">
    <source>
        <dbReference type="ARBA" id="ARBA00010217"/>
    </source>
</evidence>
<keyword evidence="16" id="KW-0325">Glycoprotein</keyword>
<dbReference type="OrthoDB" id="4062651at2759"/>
<evidence type="ECO:0000313" key="19">
    <source>
        <dbReference type="EMBL" id="PWA88082.1"/>
    </source>
</evidence>
<keyword evidence="20" id="KW-1185">Reference proteome</keyword>
<dbReference type="InterPro" id="IPR011009">
    <property type="entry name" value="Kinase-like_dom_sf"/>
</dbReference>
<dbReference type="SMART" id="SM00220">
    <property type="entry name" value="S_TKc"/>
    <property type="match status" value="2"/>
</dbReference>
<evidence type="ECO:0000256" key="14">
    <source>
        <dbReference type="ARBA" id="ARBA00023157"/>
    </source>
</evidence>
<dbReference type="Pfam" id="PF00069">
    <property type="entry name" value="Pkinase"/>
    <property type="match status" value="1"/>
</dbReference>
<comment type="subcellular location">
    <subcellularLocation>
        <location evidence="1">Cell membrane</location>
        <topology evidence="1">Single-pass type I membrane protein</topology>
    </subcellularLocation>
</comment>
<evidence type="ECO:0000256" key="6">
    <source>
        <dbReference type="ARBA" id="ARBA00022679"/>
    </source>
</evidence>
<keyword evidence="8" id="KW-0732">Signal</keyword>
<dbReference type="EMBL" id="PKPP01000848">
    <property type="protein sequence ID" value="PWA88082.1"/>
    <property type="molecule type" value="Genomic_DNA"/>
</dbReference>
<feature type="binding site" evidence="17">
    <location>
        <position position="439"/>
    </location>
    <ligand>
        <name>ATP</name>
        <dbReference type="ChEBI" id="CHEBI:30616"/>
    </ligand>
</feature>
<evidence type="ECO:0000256" key="7">
    <source>
        <dbReference type="ARBA" id="ARBA00022692"/>
    </source>
</evidence>
<reference evidence="19 20" key="1">
    <citation type="journal article" date="2018" name="Mol. Plant">
        <title>The genome of Artemisia annua provides insight into the evolution of Asteraceae family and artemisinin biosynthesis.</title>
        <authorList>
            <person name="Shen Q."/>
            <person name="Zhang L."/>
            <person name="Liao Z."/>
            <person name="Wang S."/>
            <person name="Yan T."/>
            <person name="Shi P."/>
            <person name="Liu M."/>
            <person name="Fu X."/>
            <person name="Pan Q."/>
            <person name="Wang Y."/>
            <person name="Lv Z."/>
            <person name="Lu X."/>
            <person name="Zhang F."/>
            <person name="Jiang W."/>
            <person name="Ma Y."/>
            <person name="Chen M."/>
            <person name="Hao X."/>
            <person name="Li L."/>
            <person name="Tang Y."/>
            <person name="Lv G."/>
            <person name="Zhou Y."/>
            <person name="Sun X."/>
            <person name="Brodelius P.E."/>
            <person name="Rose J.K.C."/>
            <person name="Tang K."/>
        </authorList>
    </citation>
    <scope>NUCLEOTIDE SEQUENCE [LARGE SCALE GENOMIC DNA]</scope>
    <source>
        <strain evidence="20">cv. Huhao1</strain>
        <tissue evidence="19">Leaf</tissue>
    </source>
</reference>
<dbReference type="FunFam" id="1.10.510.10:FF:000468">
    <property type="entry name" value="PTI1-like tyrosine-protein kinase 3"/>
    <property type="match status" value="1"/>
</dbReference>
<dbReference type="InterPro" id="IPR001245">
    <property type="entry name" value="Ser-Thr/Tyr_kinase_cat_dom"/>
</dbReference>
<evidence type="ECO:0000256" key="15">
    <source>
        <dbReference type="ARBA" id="ARBA00023170"/>
    </source>
</evidence>
<evidence type="ECO:0000256" key="2">
    <source>
        <dbReference type="ARBA" id="ARBA00008536"/>
    </source>
</evidence>
<keyword evidence="7" id="KW-0812">Transmembrane</keyword>
<keyword evidence="14" id="KW-1015">Disulfide bond</keyword>
<dbReference type="InterPro" id="IPR000719">
    <property type="entry name" value="Prot_kinase_dom"/>
</dbReference>
<feature type="binding site" evidence="17">
    <location>
        <position position="64"/>
    </location>
    <ligand>
        <name>ATP</name>
        <dbReference type="ChEBI" id="CHEBI:30616"/>
    </ligand>
</feature>
<dbReference type="GO" id="GO:0002229">
    <property type="term" value="P:defense response to oomycetes"/>
    <property type="evidence" value="ECO:0007669"/>
    <property type="project" value="UniProtKB-ARBA"/>
</dbReference>
<dbReference type="PROSITE" id="PS50011">
    <property type="entry name" value="PROTEIN_KINASE_DOM"/>
    <property type="match status" value="2"/>
</dbReference>
<keyword evidence="13" id="KW-0472">Membrane</keyword>
<dbReference type="GO" id="GO:0005886">
    <property type="term" value="C:plasma membrane"/>
    <property type="evidence" value="ECO:0007669"/>
    <property type="project" value="UniProtKB-SubCell"/>
</dbReference>
<evidence type="ECO:0000256" key="17">
    <source>
        <dbReference type="PROSITE-ProRule" id="PRU10141"/>
    </source>
</evidence>
<dbReference type="STRING" id="35608.A0A2U1PQV9"/>
<keyword evidence="11 17" id="KW-0067">ATP-binding</keyword>
<dbReference type="FunFam" id="1.10.510.10:FF:000240">
    <property type="entry name" value="Lectin-domain containing receptor kinase A4.3"/>
    <property type="match status" value="1"/>
</dbReference>
<evidence type="ECO:0000313" key="20">
    <source>
        <dbReference type="Proteomes" id="UP000245207"/>
    </source>
</evidence>
<evidence type="ECO:0000256" key="5">
    <source>
        <dbReference type="ARBA" id="ARBA00022527"/>
    </source>
</evidence>
<dbReference type="PROSITE" id="PS00107">
    <property type="entry name" value="PROTEIN_KINASE_ATP"/>
    <property type="match status" value="2"/>
</dbReference>
<proteinExistence type="inferred from homology"/>